<dbReference type="Gene3D" id="1.10.530.10">
    <property type="match status" value="1"/>
</dbReference>
<feature type="domain" description="LysM" evidence="7">
    <location>
        <begin position="266"/>
        <end position="311"/>
    </location>
</feature>
<sequence>MKRKHKLALGASIVALAGLGGVKAQASSVQEIINAAVPVANDYGLYPSVMIAQGILESSSGQSGLASNYNNIFGVKYTSGNPVYLPTQEYVDGAMVNVVEPFQAYASLYDACVAQAQLLRSSSYYSGAWRENTSSYLDATAWLEGRYATDPTYASKLNSIIAELGLSAYDEGGQISAGVTSVTTTSVTTTSSASTNAAGTYKVQEGDSLSAIAAQYGTTVKALVSANSLENANDIHVGEVLQVSGTASTASATRVTSTSTSSAQAGSYTVQSGDSLYSIAEQNGLSVSALMAINGISDVNSMLQVGQSLQISSTSSTTSTSTVSTSSYTIQNGDSLYSIATAHGMTADQLAAINGFSLNQMIHPGQTIQV</sequence>
<dbReference type="InterPro" id="IPR018392">
    <property type="entry name" value="LysM"/>
</dbReference>
<evidence type="ECO:0000256" key="3">
    <source>
        <dbReference type="ARBA" id="ARBA00022638"/>
    </source>
</evidence>
<dbReference type="GO" id="GO:0004040">
    <property type="term" value="F:amidase activity"/>
    <property type="evidence" value="ECO:0007669"/>
    <property type="project" value="InterPro"/>
</dbReference>
<evidence type="ECO:0000256" key="6">
    <source>
        <dbReference type="SAM" id="SignalP"/>
    </source>
</evidence>
<dbReference type="Pfam" id="PF01476">
    <property type="entry name" value="LysM"/>
    <property type="match status" value="3"/>
</dbReference>
<proteinExistence type="inferred from homology"/>
<evidence type="ECO:0000256" key="2">
    <source>
        <dbReference type="ARBA" id="ARBA00022529"/>
    </source>
</evidence>
<evidence type="ECO:0000259" key="7">
    <source>
        <dbReference type="PROSITE" id="PS51782"/>
    </source>
</evidence>
<comment type="similarity">
    <text evidence="1">Belongs to the glycosyl hydrolase 73 family.</text>
</comment>
<evidence type="ECO:0000313" key="8">
    <source>
        <dbReference type="EMBL" id="QSE77279.1"/>
    </source>
</evidence>
<dbReference type="EMBL" id="CP070872">
    <property type="protein sequence ID" value="QSE77279.1"/>
    <property type="molecule type" value="Genomic_DNA"/>
</dbReference>
<dbReference type="SMART" id="SM00257">
    <property type="entry name" value="LysM"/>
    <property type="match status" value="3"/>
</dbReference>
<evidence type="ECO:0000256" key="5">
    <source>
        <dbReference type="ARBA" id="ARBA00032108"/>
    </source>
</evidence>
<dbReference type="Gene3D" id="4.10.80.30">
    <property type="entry name" value="DNA polymerase, domain 6"/>
    <property type="match status" value="1"/>
</dbReference>
<dbReference type="GO" id="GO:0031640">
    <property type="term" value="P:killing of cells of another organism"/>
    <property type="evidence" value="ECO:0007669"/>
    <property type="project" value="UniProtKB-KW"/>
</dbReference>
<keyword evidence="2" id="KW-0929">Antimicrobial</keyword>
<dbReference type="InterPro" id="IPR036779">
    <property type="entry name" value="LysM_dom_sf"/>
</dbReference>
<dbReference type="CDD" id="cd00118">
    <property type="entry name" value="LysM"/>
    <property type="match status" value="3"/>
</dbReference>
<dbReference type="PANTHER" id="PTHR33308:SF9">
    <property type="entry name" value="PEPTIDOGLYCAN HYDROLASE FLGJ"/>
    <property type="match status" value="1"/>
</dbReference>
<feature type="signal peptide" evidence="6">
    <location>
        <begin position="1"/>
        <end position="26"/>
    </location>
</feature>
<dbReference type="PANTHER" id="PTHR33308">
    <property type="entry name" value="PEPTIDOGLYCAN HYDROLASE FLGJ"/>
    <property type="match status" value="1"/>
</dbReference>
<reference evidence="8 9" key="1">
    <citation type="submission" date="2021-02" db="EMBL/GenBank/DDBJ databases">
        <title>Complete genome sequence of Lactococcus lactis strain K_LL004.</title>
        <authorList>
            <person name="Kim H.B."/>
        </authorList>
    </citation>
    <scope>NUCLEOTIDE SEQUENCE [LARGE SCALE GENOMIC DNA]</scope>
    <source>
        <strain evidence="8 9">K_LL004</strain>
    </source>
</reference>
<dbReference type="KEGG" id="lti:JW886_03185"/>
<keyword evidence="3" id="KW-0081">Bacteriolytic enzyme</keyword>
<dbReference type="SMART" id="SM00047">
    <property type="entry name" value="LYZ2"/>
    <property type="match status" value="1"/>
</dbReference>
<evidence type="ECO:0000313" key="9">
    <source>
        <dbReference type="Proteomes" id="UP000663608"/>
    </source>
</evidence>
<accession>A0AA45QRS5</accession>
<dbReference type="InterPro" id="IPR051056">
    <property type="entry name" value="Glycosyl_Hydrolase_73"/>
</dbReference>
<keyword evidence="6" id="KW-0732">Signal</keyword>
<dbReference type="AlphaFoldDB" id="A0AA45QRS5"/>
<dbReference type="Gene3D" id="3.10.350.10">
    <property type="entry name" value="LysM domain"/>
    <property type="match status" value="3"/>
</dbReference>
<feature type="domain" description="LysM" evidence="7">
    <location>
        <begin position="199"/>
        <end position="243"/>
    </location>
</feature>
<dbReference type="InterPro" id="IPR002901">
    <property type="entry name" value="MGlyc_endo_b_GlcNAc-like_dom"/>
</dbReference>
<feature type="chain" id="PRO_5041328500" description="Peptidoglycan hydrolase" evidence="6">
    <location>
        <begin position="27"/>
        <end position="370"/>
    </location>
</feature>
<evidence type="ECO:0000256" key="1">
    <source>
        <dbReference type="ARBA" id="ARBA00010266"/>
    </source>
</evidence>
<keyword evidence="4" id="KW-0378">Hydrolase</keyword>
<evidence type="ECO:0000256" key="4">
    <source>
        <dbReference type="ARBA" id="ARBA00022801"/>
    </source>
</evidence>
<name>A0AA45QRS5_9LACT</name>
<dbReference type="Pfam" id="PF01832">
    <property type="entry name" value="Glucosaminidase"/>
    <property type="match status" value="1"/>
</dbReference>
<dbReference type="PROSITE" id="PS51782">
    <property type="entry name" value="LYSM"/>
    <property type="match status" value="3"/>
</dbReference>
<dbReference type="GO" id="GO:0042742">
    <property type="term" value="P:defense response to bacterium"/>
    <property type="evidence" value="ECO:0007669"/>
    <property type="project" value="UniProtKB-KW"/>
</dbReference>
<keyword evidence="9" id="KW-1185">Reference proteome</keyword>
<dbReference type="Proteomes" id="UP000663608">
    <property type="component" value="Chromosome"/>
</dbReference>
<gene>
    <name evidence="8" type="ORF">JW886_03185</name>
</gene>
<protein>
    <recommendedName>
        <fullName evidence="5">Peptidoglycan hydrolase</fullName>
    </recommendedName>
</protein>
<feature type="domain" description="LysM" evidence="7">
    <location>
        <begin position="326"/>
        <end position="370"/>
    </location>
</feature>
<dbReference type="RefSeq" id="WP_205872298.1">
    <property type="nucleotide sequence ID" value="NZ_CP070872.1"/>
</dbReference>
<organism evidence="8 9">
    <name type="scientific">Lactococcus taiwanensis</name>
    <dbReference type="NCBI Taxonomy" id="1151742"/>
    <lineage>
        <taxon>Bacteria</taxon>
        <taxon>Bacillati</taxon>
        <taxon>Bacillota</taxon>
        <taxon>Bacilli</taxon>
        <taxon>Lactobacillales</taxon>
        <taxon>Streptococcaceae</taxon>
        <taxon>Lactococcus</taxon>
    </lineage>
</organism>
<dbReference type="SUPFAM" id="SSF54106">
    <property type="entry name" value="LysM domain"/>
    <property type="match status" value="3"/>
</dbReference>